<evidence type="ECO:0000256" key="2">
    <source>
        <dbReference type="ARBA" id="ARBA00022741"/>
    </source>
</evidence>
<evidence type="ECO:0000256" key="1">
    <source>
        <dbReference type="ARBA" id="ARBA00006611"/>
    </source>
</evidence>
<proteinExistence type="inferred from homology"/>
<keyword evidence="2" id="KW-0547">Nucleotide-binding</keyword>
<dbReference type="InterPro" id="IPR001482">
    <property type="entry name" value="T2SS/T4SS_dom"/>
</dbReference>
<feature type="domain" description="Bacterial type II secretion system protein E" evidence="4">
    <location>
        <begin position="72"/>
        <end position="254"/>
    </location>
</feature>
<protein>
    <recommendedName>
        <fullName evidence="4">Bacterial type II secretion system protein E domain-containing protein</fullName>
    </recommendedName>
</protein>
<reference evidence="5 6" key="1">
    <citation type="submission" date="2018-08" db="EMBL/GenBank/DDBJ databases">
        <title>Paraburkholderia sp. DHOM06 isolated from forest soil.</title>
        <authorList>
            <person name="Gao Z.-H."/>
            <person name="Qiu L.-H."/>
        </authorList>
    </citation>
    <scope>NUCLEOTIDE SEQUENCE [LARGE SCALE GENOMIC DNA]</scope>
    <source>
        <strain evidence="5 6">DHOM06</strain>
    </source>
</reference>
<evidence type="ECO:0000313" key="6">
    <source>
        <dbReference type="Proteomes" id="UP000256838"/>
    </source>
</evidence>
<keyword evidence="3" id="KW-0067">ATP-binding</keyword>
<dbReference type="RefSeq" id="WP_115533565.1">
    <property type="nucleotide sequence ID" value="NZ_QRGA01000006.1"/>
</dbReference>
<dbReference type="OrthoDB" id="5442742at2"/>
<dbReference type="Proteomes" id="UP000256838">
    <property type="component" value="Unassembled WGS sequence"/>
</dbReference>
<evidence type="ECO:0000256" key="3">
    <source>
        <dbReference type="ARBA" id="ARBA00022840"/>
    </source>
</evidence>
<dbReference type="GO" id="GO:0005524">
    <property type="term" value="F:ATP binding"/>
    <property type="evidence" value="ECO:0007669"/>
    <property type="project" value="UniProtKB-KW"/>
</dbReference>
<dbReference type="PANTHER" id="PTHR30258:SF3">
    <property type="entry name" value="SLL1921 PROTEIN"/>
    <property type="match status" value="1"/>
</dbReference>
<dbReference type="EMBL" id="QRGA01000006">
    <property type="protein sequence ID" value="RDU98749.1"/>
    <property type="molecule type" value="Genomic_DNA"/>
</dbReference>
<dbReference type="InterPro" id="IPR027417">
    <property type="entry name" value="P-loop_NTPase"/>
</dbReference>
<comment type="caution">
    <text evidence="5">The sequence shown here is derived from an EMBL/GenBank/DDBJ whole genome shotgun (WGS) entry which is preliminary data.</text>
</comment>
<dbReference type="SUPFAM" id="SSF52540">
    <property type="entry name" value="P-loop containing nucleoside triphosphate hydrolases"/>
    <property type="match status" value="1"/>
</dbReference>
<organism evidence="5 6">
    <name type="scientific">Trinickia dinghuensis</name>
    <dbReference type="NCBI Taxonomy" id="2291023"/>
    <lineage>
        <taxon>Bacteria</taxon>
        <taxon>Pseudomonadati</taxon>
        <taxon>Pseudomonadota</taxon>
        <taxon>Betaproteobacteria</taxon>
        <taxon>Burkholderiales</taxon>
        <taxon>Burkholderiaceae</taxon>
        <taxon>Trinickia</taxon>
    </lineage>
</organism>
<keyword evidence="6" id="KW-1185">Reference proteome</keyword>
<evidence type="ECO:0000313" key="5">
    <source>
        <dbReference type="EMBL" id="RDU98749.1"/>
    </source>
</evidence>
<dbReference type="Pfam" id="PF00437">
    <property type="entry name" value="T2SSE"/>
    <property type="match status" value="1"/>
</dbReference>
<dbReference type="Gene3D" id="3.40.50.300">
    <property type="entry name" value="P-loop containing nucleotide triphosphate hydrolases"/>
    <property type="match status" value="1"/>
</dbReference>
<sequence length="295" mass="31878">MTMPLITDVHLSIDGHGRPIVFPGQRPAGPEHQPLMEQLVAAITGNPSRKKVKLADASRWRIQRMREGRYALRRMRDACPDIDALGLPQWIKALLLGSKMREAGGLVVICGLTGAGKTTTFSATIAARLRLHGGYCLTIEDPPEDLLEGEHGVGYCEQIDADEVGGYENAIHAALRCFPAKDSSMLGYGEVRDSATAAQLLRVAVDGHLVLVTMHSKTIPAGLQRLSALARAAGEENANDLIAASLQLAVHQRFDLEGKLVASALARENKVIAHIKQGEFAALTQEVESMQLKNL</sequence>
<evidence type="ECO:0000259" key="4">
    <source>
        <dbReference type="Pfam" id="PF00437"/>
    </source>
</evidence>
<dbReference type="GO" id="GO:0016887">
    <property type="term" value="F:ATP hydrolysis activity"/>
    <property type="evidence" value="ECO:0007669"/>
    <property type="project" value="TreeGrafter"/>
</dbReference>
<accession>A0A3D8K0G9</accession>
<name>A0A3D8K0G9_9BURK</name>
<gene>
    <name evidence="5" type="ORF">DWV00_10800</name>
</gene>
<dbReference type="PANTHER" id="PTHR30258">
    <property type="entry name" value="TYPE II SECRETION SYSTEM PROTEIN GSPE-RELATED"/>
    <property type="match status" value="1"/>
</dbReference>
<comment type="similarity">
    <text evidence="1">Belongs to the GSP E family.</text>
</comment>
<dbReference type="GO" id="GO:0005886">
    <property type="term" value="C:plasma membrane"/>
    <property type="evidence" value="ECO:0007669"/>
    <property type="project" value="TreeGrafter"/>
</dbReference>
<dbReference type="AlphaFoldDB" id="A0A3D8K0G9"/>